<evidence type="ECO:0000313" key="1">
    <source>
        <dbReference type="EMBL" id="MPM06721.1"/>
    </source>
</evidence>
<accession>A0A644WT61</accession>
<sequence length="34" mass="4026">MNHDTFILSDIRAYIGLVRNYKIITKSNNSNYLH</sequence>
<protein>
    <submittedName>
        <fullName evidence="1">Uncharacterized protein</fullName>
    </submittedName>
</protein>
<organism evidence="1">
    <name type="scientific">bioreactor metagenome</name>
    <dbReference type="NCBI Taxonomy" id="1076179"/>
    <lineage>
        <taxon>unclassified sequences</taxon>
        <taxon>metagenomes</taxon>
        <taxon>ecological metagenomes</taxon>
    </lineage>
</organism>
<name>A0A644WT61_9ZZZZ</name>
<reference evidence="1" key="1">
    <citation type="submission" date="2019-08" db="EMBL/GenBank/DDBJ databases">
        <authorList>
            <person name="Kucharzyk K."/>
            <person name="Murdoch R.W."/>
            <person name="Higgins S."/>
            <person name="Loffler F."/>
        </authorList>
    </citation>
    <scope>NUCLEOTIDE SEQUENCE</scope>
</reference>
<gene>
    <name evidence="1" type="ORF">SDC9_53024</name>
</gene>
<proteinExistence type="predicted"/>
<dbReference type="AlphaFoldDB" id="A0A644WT61"/>
<dbReference type="EMBL" id="VSSQ01001257">
    <property type="protein sequence ID" value="MPM06721.1"/>
    <property type="molecule type" value="Genomic_DNA"/>
</dbReference>
<comment type="caution">
    <text evidence="1">The sequence shown here is derived from an EMBL/GenBank/DDBJ whole genome shotgun (WGS) entry which is preliminary data.</text>
</comment>